<organism evidence="2 3">
    <name type="scientific">Ferrimonas pelagia</name>
    <dbReference type="NCBI Taxonomy" id="1177826"/>
    <lineage>
        <taxon>Bacteria</taxon>
        <taxon>Pseudomonadati</taxon>
        <taxon>Pseudomonadota</taxon>
        <taxon>Gammaproteobacteria</taxon>
        <taxon>Alteromonadales</taxon>
        <taxon>Ferrimonadaceae</taxon>
        <taxon>Ferrimonas</taxon>
    </lineage>
</organism>
<accession>A0ABP9EIX1</accession>
<proteinExistence type="predicted"/>
<gene>
    <name evidence="2" type="ORF">GCM10023333_12140</name>
</gene>
<protein>
    <submittedName>
        <fullName evidence="2">Uncharacterized protein</fullName>
    </submittedName>
</protein>
<evidence type="ECO:0000313" key="2">
    <source>
        <dbReference type="EMBL" id="GAA4879665.1"/>
    </source>
</evidence>
<evidence type="ECO:0000256" key="1">
    <source>
        <dbReference type="SAM" id="MobiDB-lite"/>
    </source>
</evidence>
<dbReference type="RefSeq" id="WP_345334425.1">
    <property type="nucleotide sequence ID" value="NZ_BAABJZ010000016.1"/>
</dbReference>
<dbReference type="Proteomes" id="UP001499988">
    <property type="component" value="Unassembled WGS sequence"/>
</dbReference>
<keyword evidence="3" id="KW-1185">Reference proteome</keyword>
<name>A0ABP9EIX1_9GAMM</name>
<sequence>MSVNYGVVIAGVLLLLVGCGGGGGSDSPSPPAPAPAPEAVADEEEEGQEEQEEAEPQGTTADLNASSALRFNEDRVFQVDVEFGEAGTVWILSQDDEGGIDRSAPLAVGALQGSPFSATVRVAPTVASVRLELWFADPLRPPLQQQFVVDGADMSWRP</sequence>
<comment type="caution">
    <text evidence="2">The sequence shown here is derived from an EMBL/GenBank/DDBJ whole genome shotgun (WGS) entry which is preliminary data.</text>
</comment>
<reference evidence="3" key="1">
    <citation type="journal article" date="2019" name="Int. J. Syst. Evol. Microbiol.">
        <title>The Global Catalogue of Microorganisms (GCM) 10K type strain sequencing project: providing services to taxonomists for standard genome sequencing and annotation.</title>
        <authorList>
            <consortium name="The Broad Institute Genomics Platform"/>
            <consortium name="The Broad Institute Genome Sequencing Center for Infectious Disease"/>
            <person name="Wu L."/>
            <person name="Ma J."/>
        </authorList>
    </citation>
    <scope>NUCLEOTIDE SEQUENCE [LARGE SCALE GENOMIC DNA]</scope>
    <source>
        <strain evidence="3">JCM 18401</strain>
    </source>
</reference>
<dbReference type="EMBL" id="BAABJZ010000016">
    <property type="protein sequence ID" value="GAA4879665.1"/>
    <property type="molecule type" value="Genomic_DNA"/>
</dbReference>
<evidence type="ECO:0000313" key="3">
    <source>
        <dbReference type="Proteomes" id="UP001499988"/>
    </source>
</evidence>
<feature type="region of interest" description="Disordered" evidence="1">
    <location>
        <begin position="22"/>
        <end position="65"/>
    </location>
</feature>
<feature type="compositionally biased region" description="Acidic residues" evidence="1">
    <location>
        <begin position="40"/>
        <end position="55"/>
    </location>
</feature>